<comment type="caution">
    <text evidence="3">The sequence shown here is derived from an EMBL/GenBank/DDBJ whole genome shotgun (WGS) entry which is preliminary data.</text>
</comment>
<keyword evidence="1" id="KW-1133">Transmembrane helix</keyword>
<keyword evidence="1" id="KW-0812">Transmembrane</keyword>
<dbReference type="RefSeq" id="WP_126626744.1">
    <property type="nucleotide sequence ID" value="NZ_BIFT01000001.1"/>
</dbReference>
<dbReference type="Gene3D" id="1.10.260.40">
    <property type="entry name" value="lambda repressor-like DNA-binding domains"/>
    <property type="match status" value="1"/>
</dbReference>
<protein>
    <recommendedName>
        <fullName evidence="2">HTH cro/C1-type domain-containing protein</fullName>
    </recommendedName>
</protein>
<proteinExistence type="predicted"/>
<accession>A0A402B4J4</accession>
<keyword evidence="1" id="KW-0472">Membrane</keyword>
<evidence type="ECO:0000313" key="3">
    <source>
        <dbReference type="EMBL" id="GCE26262.1"/>
    </source>
</evidence>
<feature type="transmembrane region" description="Helical" evidence="1">
    <location>
        <begin position="124"/>
        <end position="143"/>
    </location>
</feature>
<sequence>METRQHGAFHEILKYQREVRGWSQARMAEELGTTPNRISAWERNISFPSAYFREKLCSQLDMDAQELGLLTASTPTIGTPEGTEDTPATNITLQAPETSISVQAPENPAALQSVTRHPQTKRTWLLAASTCTLLVIASIIIAYTTGFISFGAPNPYVAHTGQLVLDDSLRQPDANLNWQEGANESQASCLFKNGEYVAFQPNTGYFHACLAQKTDYKNFAYEVDMTIHQGDFGGIVFRSENSIDGQYYLFRIHTNGDYKLYRFNGHDIEHATLLDQGISQNFHSGLNQHNLLAVVAQNNTLALYVNRQQITALEDQGYNHGGIGVLAGSMSTGPGEAAFKDARVWTW</sequence>
<evidence type="ECO:0000259" key="2">
    <source>
        <dbReference type="PROSITE" id="PS50943"/>
    </source>
</evidence>
<gene>
    <name evidence="3" type="ORF">KDA_17460</name>
</gene>
<dbReference type="Proteomes" id="UP000287171">
    <property type="component" value="Unassembled WGS sequence"/>
</dbReference>
<dbReference type="InterPro" id="IPR010982">
    <property type="entry name" value="Lambda_DNA-bd_dom_sf"/>
</dbReference>
<dbReference type="AlphaFoldDB" id="A0A402B4J4"/>
<name>A0A402B4J4_9CHLR</name>
<dbReference type="EMBL" id="BIFT01000001">
    <property type="protein sequence ID" value="GCE26262.1"/>
    <property type="molecule type" value="Genomic_DNA"/>
</dbReference>
<dbReference type="OrthoDB" id="8020935at2"/>
<dbReference type="Pfam" id="PF12844">
    <property type="entry name" value="HTH_19"/>
    <property type="match status" value="1"/>
</dbReference>
<dbReference type="SUPFAM" id="SSF47413">
    <property type="entry name" value="lambda repressor-like DNA-binding domains"/>
    <property type="match status" value="1"/>
</dbReference>
<evidence type="ECO:0000313" key="4">
    <source>
        <dbReference type="Proteomes" id="UP000287171"/>
    </source>
</evidence>
<dbReference type="InterPro" id="IPR001387">
    <property type="entry name" value="Cro/C1-type_HTH"/>
</dbReference>
<dbReference type="GO" id="GO:0003677">
    <property type="term" value="F:DNA binding"/>
    <property type="evidence" value="ECO:0007669"/>
    <property type="project" value="InterPro"/>
</dbReference>
<dbReference type="Gene3D" id="2.60.120.560">
    <property type="entry name" value="Exo-inulinase, domain 1"/>
    <property type="match status" value="1"/>
</dbReference>
<organism evidence="3 4">
    <name type="scientific">Dictyobacter alpinus</name>
    <dbReference type="NCBI Taxonomy" id="2014873"/>
    <lineage>
        <taxon>Bacteria</taxon>
        <taxon>Bacillati</taxon>
        <taxon>Chloroflexota</taxon>
        <taxon>Ktedonobacteria</taxon>
        <taxon>Ktedonobacterales</taxon>
        <taxon>Dictyobacteraceae</taxon>
        <taxon>Dictyobacter</taxon>
    </lineage>
</organism>
<dbReference type="CDD" id="cd00093">
    <property type="entry name" value="HTH_XRE"/>
    <property type="match status" value="1"/>
</dbReference>
<dbReference type="PROSITE" id="PS50943">
    <property type="entry name" value="HTH_CROC1"/>
    <property type="match status" value="1"/>
</dbReference>
<feature type="domain" description="HTH cro/C1-type" evidence="2">
    <location>
        <begin position="13"/>
        <end position="67"/>
    </location>
</feature>
<dbReference type="SMART" id="SM00530">
    <property type="entry name" value="HTH_XRE"/>
    <property type="match status" value="1"/>
</dbReference>
<evidence type="ECO:0000256" key="1">
    <source>
        <dbReference type="SAM" id="Phobius"/>
    </source>
</evidence>
<reference evidence="4" key="1">
    <citation type="submission" date="2018-12" db="EMBL/GenBank/DDBJ databases">
        <title>Tengunoibacter tsumagoiensis gen. nov., sp. nov., Dictyobacter kobayashii sp. nov., D. alpinus sp. nov., and D. joshuensis sp. nov. and description of Dictyobacteraceae fam. nov. within the order Ktedonobacterales isolated from Tengu-no-mugimeshi.</title>
        <authorList>
            <person name="Wang C.M."/>
            <person name="Zheng Y."/>
            <person name="Sakai Y."/>
            <person name="Toyoda A."/>
            <person name="Minakuchi Y."/>
            <person name="Abe K."/>
            <person name="Yokota A."/>
            <person name="Yabe S."/>
        </authorList>
    </citation>
    <scope>NUCLEOTIDE SEQUENCE [LARGE SCALE GENOMIC DNA]</scope>
    <source>
        <strain evidence="4">Uno16</strain>
    </source>
</reference>
<keyword evidence="4" id="KW-1185">Reference proteome</keyword>